<accession>A0A6S6XZF9</accession>
<evidence type="ECO:0000313" key="1">
    <source>
        <dbReference type="EMBL" id="CAB1370468.1"/>
    </source>
</evidence>
<dbReference type="AlphaFoldDB" id="A0A6S6XZF9"/>
<keyword evidence="2" id="KW-1185">Reference proteome</keyword>
<evidence type="ECO:0000313" key="2">
    <source>
        <dbReference type="Proteomes" id="UP000515733"/>
    </source>
</evidence>
<protein>
    <submittedName>
        <fullName evidence="1">Uncharacterized protein</fullName>
    </submittedName>
</protein>
<sequence>MASFVFGELGRFREPTQVMNRIHGIALLAEAQNRNRGTALLPSFQCRRSRGLRNDGEEPHASS</sequence>
<dbReference type="Proteomes" id="UP000515733">
    <property type="component" value="Chromosome"/>
</dbReference>
<organism evidence="1 2">
    <name type="scientific">Denitratisoma oestradiolicum</name>
    <dbReference type="NCBI Taxonomy" id="311182"/>
    <lineage>
        <taxon>Bacteria</taxon>
        <taxon>Pseudomonadati</taxon>
        <taxon>Pseudomonadota</taxon>
        <taxon>Betaproteobacteria</taxon>
        <taxon>Nitrosomonadales</taxon>
        <taxon>Sterolibacteriaceae</taxon>
        <taxon>Denitratisoma</taxon>
    </lineage>
</organism>
<reference evidence="1 2" key="1">
    <citation type="submission" date="2020-03" db="EMBL/GenBank/DDBJ databases">
        <authorList>
            <consortium name="Genoscope - CEA"/>
            <person name="William W."/>
        </authorList>
    </citation>
    <scope>NUCLEOTIDE SEQUENCE [LARGE SCALE GENOMIC DNA]</scope>
    <source>
        <strain evidence="2">DSM 16959</strain>
    </source>
</reference>
<dbReference type="EMBL" id="LR778301">
    <property type="protein sequence ID" value="CAB1370468.1"/>
    <property type="molecule type" value="Genomic_DNA"/>
</dbReference>
<gene>
    <name evidence="1" type="ORF">DENOEST_3314</name>
</gene>
<proteinExistence type="predicted"/>
<dbReference type="KEGG" id="doe:DENOEST_3314"/>
<name>A0A6S6XZF9_9PROT</name>